<evidence type="ECO:0000259" key="1">
    <source>
        <dbReference type="Pfam" id="PF14322"/>
    </source>
</evidence>
<dbReference type="EMBL" id="JPIU01000038">
    <property type="protein sequence ID" value="KIO45033.1"/>
    <property type="molecule type" value="Genomic_DNA"/>
</dbReference>
<comment type="caution">
    <text evidence="2">The sequence shown here is derived from an EMBL/GenBank/DDBJ whole genome shotgun (WGS) entry which is preliminary data.</text>
</comment>
<keyword evidence="3" id="KW-1185">Reference proteome</keyword>
<feature type="domain" description="SusD-like N-terminal" evidence="1">
    <location>
        <begin position="20"/>
        <end position="213"/>
    </location>
</feature>
<dbReference type="GO" id="GO:0009279">
    <property type="term" value="C:cell outer membrane"/>
    <property type="evidence" value="ECO:0007669"/>
    <property type="project" value="UniProtKB-SubCell"/>
</dbReference>
<dbReference type="Pfam" id="PF14322">
    <property type="entry name" value="SusD-like_3"/>
    <property type="match status" value="1"/>
</dbReference>
<dbReference type="SUPFAM" id="SSF48452">
    <property type="entry name" value="TPR-like"/>
    <property type="match status" value="1"/>
</dbReference>
<protein>
    <recommendedName>
        <fullName evidence="1">SusD-like N-terminal domain-containing protein</fullName>
    </recommendedName>
</protein>
<dbReference type="OrthoDB" id="727588at2"/>
<proteinExistence type="predicted"/>
<name>A0A0C3MEY4_9PORP</name>
<evidence type="ECO:0000313" key="3">
    <source>
        <dbReference type="Proteomes" id="UP000031980"/>
    </source>
</evidence>
<gene>
    <name evidence="2" type="ORF">BA92_08545</name>
</gene>
<evidence type="ECO:0000313" key="2">
    <source>
        <dbReference type="EMBL" id="KIO45033.1"/>
    </source>
</evidence>
<dbReference type="InterPro" id="IPR011990">
    <property type="entry name" value="TPR-like_helical_dom_sf"/>
</dbReference>
<organism evidence="2 3">
    <name type="scientific">Sanguibacteroides justesenii</name>
    <dbReference type="NCBI Taxonomy" id="1547597"/>
    <lineage>
        <taxon>Bacteria</taxon>
        <taxon>Pseudomonadati</taxon>
        <taxon>Bacteroidota</taxon>
        <taxon>Bacteroidia</taxon>
        <taxon>Bacteroidales</taxon>
        <taxon>Porphyromonadaceae</taxon>
        <taxon>Sanguibacteroides</taxon>
    </lineage>
</organism>
<sequence>MKIINIIVVLSALTLASCEEWLDLKPDTQATEEQVFSTSAGYHSVLNGLYKSMGSSNLYGVELAFGMVDCMSQQYSLKIANNVTSRQLYIDAGDFNYTSSYLTPTIEAVWLAAFNVIANANNLIQNVENASEDLFKEGKMEKDMILGEAYACRALMHFDMLRLFAPAPVHDDNQIYVPYVDRYPNIQASGITVTPFLEKVITDLEKGRDLVKEWDTSEIGVGLQITGKARFNNQFSFGTVIYDDYSNGSKIDAFFKGRGYRLNYYAITALLARVYQYAGKHLEAFNCAKEIMDFQVKDYYGLQSAFGKDDYNGIRRGDWDSKTDLKVISNLIFAVYNEKAYNDLGLEYFFKREFYSGSYPTWLVINQDVQKIFYTRGGVDESKTDYRALNMIFYATNSNGQYPISGKWFISENEETRDENLCVLPVIRATEMRYIMAEYHARNGDFGEAQNILNDIREKRGCTEKITVGSWNDFVDELIRDARREWISEGQLFYLYKRLDANIDFGKNVVRPMSRSEYLVPIPSNQSL</sequence>
<dbReference type="RefSeq" id="WP_041505152.1">
    <property type="nucleotide sequence ID" value="NZ_JPIU01000038.1"/>
</dbReference>
<dbReference type="InterPro" id="IPR033985">
    <property type="entry name" value="SusD-like_N"/>
</dbReference>
<dbReference type="PROSITE" id="PS51257">
    <property type="entry name" value="PROKAR_LIPOPROTEIN"/>
    <property type="match status" value="1"/>
</dbReference>
<dbReference type="AlphaFoldDB" id="A0A0C3MEY4"/>
<accession>A0A0C3MEY4</accession>
<dbReference type="Proteomes" id="UP000031980">
    <property type="component" value="Unassembled WGS sequence"/>
</dbReference>
<dbReference type="Gene3D" id="1.25.40.390">
    <property type="match status" value="1"/>
</dbReference>
<reference evidence="2 3" key="1">
    <citation type="submission" date="2014-07" db="EMBL/GenBank/DDBJ databases">
        <title>Porphyromonadaceae bacterium OUH 308042 = ATCC BAA-2681 = DSM 28342 draft genome.</title>
        <authorList>
            <person name="Sydenham T.V."/>
            <person name="Hasman H."/>
            <person name="Justensen U.S."/>
        </authorList>
    </citation>
    <scope>NUCLEOTIDE SEQUENCE [LARGE SCALE GENOMIC DNA]</scope>
    <source>
        <strain evidence="2 3">OUH 308042</strain>
    </source>
</reference>